<evidence type="ECO:0000256" key="6">
    <source>
        <dbReference type="ARBA" id="ARBA00023136"/>
    </source>
</evidence>
<dbReference type="Proteomes" id="UP001141552">
    <property type="component" value="Unassembled WGS sequence"/>
</dbReference>
<dbReference type="GO" id="GO:0016887">
    <property type="term" value="F:ATP hydrolysis activity"/>
    <property type="evidence" value="ECO:0007669"/>
    <property type="project" value="InterPro"/>
</dbReference>
<feature type="transmembrane region" description="Helical" evidence="7">
    <location>
        <begin position="694"/>
        <end position="711"/>
    </location>
</feature>
<dbReference type="GO" id="GO:0005524">
    <property type="term" value="F:ATP binding"/>
    <property type="evidence" value="ECO:0007669"/>
    <property type="project" value="UniProtKB-KW"/>
</dbReference>
<dbReference type="Gene3D" id="3.40.50.300">
    <property type="entry name" value="P-loop containing nucleotide triphosphate hydrolases"/>
    <property type="match status" value="2"/>
</dbReference>
<name>A0A9Q0GE56_9ROSI</name>
<reference evidence="9" key="2">
    <citation type="journal article" date="2023" name="Plants (Basel)">
        <title>Annotation of the Turnera subulata (Passifloraceae) Draft Genome Reveals the S-Locus Evolved after the Divergence of Turneroideae from Passifloroideae in a Stepwise Manner.</title>
        <authorList>
            <person name="Henning P.M."/>
            <person name="Roalson E.H."/>
            <person name="Mir W."/>
            <person name="McCubbin A.G."/>
            <person name="Shore J.S."/>
        </authorList>
    </citation>
    <scope>NUCLEOTIDE SEQUENCE</scope>
    <source>
        <strain evidence="9">F60SS</strain>
    </source>
</reference>
<evidence type="ECO:0000259" key="8">
    <source>
        <dbReference type="PROSITE" id="PS50893"/>
    </source>
</evidence>
<dbReference type="PANTHER" id="PTHR48040">
    <property type="entry name" value="PLEIOTROPIC DRUG RESISTANCE PROTEIN 1-LIKE ISOFORM X1"/>
    <property type="match status" value="1"/>
</dbReference>
<keyword evidence="4" id="KW-0067">ATP-binding</keyword>
<keyword evidence="3" id="KW-0547">Nucleotide-binding</keyword>
<evidence type="ECO:0000256" key="7">
    <source>
        <dbReference type="SAM" id="Phobius"/>
    </source>
</evidence>
<gene>
    <name evidence="9" type="ORF">Tsubulata_045597</name>
</gene>
<evidence type="ECO:0000256" key="3">
    <source>
        <dbReference type="ARBA" id="ARBA00022741"/>
    </source>
</evidence>
<dbReference type="EMBL" id="JAKUCV010001178">
    <property type="protein sequence ID" value="KAJ4847400.1"/>
    <property type="molecule type" value="Genomic_DNA"/>
</dbReference>
<evidence type="ECO:0000313" key="10">
    <source>
        <dbReference type="Proteomes" id="UP001141552"/>
    </source>
</evidence>
<keyword evidence="5 7" id="KW-1133">Transmembrane helix</keyword>
<dbReference type="OrthoDB" id="1400150at2759"/>
<dbReference type="Pfam" id="PF01061">
    <property type="entry name" value="ABC2_membrane"/>
    <property type="match status" value="1"/>
</dbReference>
<feature type="transmembrane region" description="Helical" evidence="7">
    <location>
        <begin position="801"/>
        <end position="824"/>
    </location>
</feature>
<dbReference type="PROSITE" id="PS50893">
    <property type="entry name" value="ABC_TRANSPORTER_2"/>
    <property type="match status" value="1"/>
</dbReference>
<dbReference type="InterPro" id="IPR013525">
    <property type="entry name" value="ABC2_TM"/>
</dbReference>
<dbReference type="GO" id="GO:0016020">
    <property type="term" value="C:membrane"/>
    <property type="evidence" value="ECO:0007669"/>
    <property type="project" value="UniProtKB-SubCell"/>
</dbReference>
<evidence type="ECO:0000256" key="1">
    <source>
        <dbReference type="ARBA" id="ARBA00004141"/>
    </source>
</evidence>
<feature type="transmembrane region" description="Helical" evidence="7">
    <location>
        <begin position="656"/>
        <end position="682"/>
    </location>
</feature>
<evidence type="ECO:0000256" key="5">
    <source>
        <dbReference type="ARBA" id="ARBA00022989"/>
    </source>
</evidence>
<feature type="transmembrane region" description="Helical" evidence="7">
    <location>
        <begin position="581"/>
        <end position="599"/>
    </location>
</feature>
<reference evidence="9" key="1">
    <citation type="submission" date="2022-02" db="EMBL/GenBank/DDBJ databases">
        <authorList>
            <person name="Henning P.M."/>
            <person name="McCubbin A.G."/>
            <person name="Shore J.S."/>
        </authorList>
    </citation>
    <scope>NUCLEOTIDE SEQUENCE</scope>
    <source>
        <strain evidence="9">F60SS</strain>
        <tissue evidence="9">Leaves</tissue>
    </source>
</reference>
<dbReference type="InterPro" id="IPR003439">
    <property type="entry name" value="ABC_transporter-like_ATP-bd"/>
</dbReference>
<evidence type="ECO:0000313" key="9">
    <source>
        <dbReference type="EMBL" id="KAJ4847400.1"/>
    </source>
</evidence>
<comment type="subcellular location">
    <subcellularLocation>
        <location evidence="1">Membrane</location>
        <topology evidence="1">Multi-pass membrane protein</topology>
    </subcellularLocation>
</comment>
<dbReference type="SMART" id="SM00382">
    <property type="entry name" value="AAA"/>
    <property type="match status" value="1"/>
</dbReference>
<dbReference type="AlphaFoldDB" id="A0A9Q0GE56"/>
<proteinExistence type="predicted"/>
<dbReference type="Pfam" id="PF00005">
    <property type="entry name" value="ABC_tran"/>
    <property type="match status" value="1"/>
</dbReference>
<evidence type="ECO:0000256" key="2">
    <source>
        <dbReference type="ARBA" id="ARBA00022692"/>
    </source>
</evidence>
<organism evidence="9 10">
    <name type="scientific">Turnera subulata</name>
    <dbReference type="NCBI Taxonomy" id="218843"/>
    <lineage>
        <taxon>Eukaryota</taxon>
        <taxon>Viridiplantae</taxon>
        <taxon>Streptophyta</taxon>
        <taxon>Embryophyta</taxon>
        <taxon>Tracheophyta</taxon>
        <taxon>Spermatophyta</taxon>
        <taxon>Magnoliopsida</taxon>
        <taxon>eudicotyledons</taxon>
        <taxon>Gunneridae</taxon>
        <taxon>Pentapetalae</taxon>
        <taxon>rosids</taxon>
        <taxon>fabids</taxon>
        <taxon>Malpighiales</taxon>
        <taxon>Passifloraceae</taxon>
        <taxon>Turnera</taxon>
    </lineage>
</organism>
<feature type="transmembrane region" description="Helical" evidence="7">
    <location>
        <begin position="611"/>
        <end position="627"/>
    </location>
</feature>
<feature type="transmembrane region" description="Helical" evidence="7">
    <location>
        <begin position="723"/>
        <end position="744"/>
    </location>
</feature>
<feature type="domain" description="ABC transporter" evidence="8">
    <location>
        <begin position="152"/>
        <end position="488"/>
    </location>
</feature>
<dbReference type="SUPFAM" id="SSF52540">
    <property type="entry name" value="P-loop containing nucleoside triphosphate hydrolases"/>
    <property type="match status" value="1"/>
</dbReference>
<keyword evidence="2 7" id="KW-0812">Transmembrane</keyword>
<dbReference type="InterPro" id="IPR003593">
    <property type="entry name" value="AAA+_ATPase"/>
</dbReference>
<evidence type="ECO:0000256" key="4">
    <source>
        <dbReference type="ARBA" id="ARBA00022840"/>
    </source>
</evidence>
<dbReference type="PANTHER" id="PTHR48040:SF22">
    <property type="entry name" value="ABC TRANSPORTER DOMAIN-CONTAINING PROTEIN"/>
    <property type="match status" value="1"/>
</dbReference>
<protein>
    <recommendedName>
        <fullName evidence="8">ABC transporter domain-containing protein</fullName>
    </recommendedName>
</protein>
<keyword evidence="6 7" id="KW-0472">Membrane</keyword>
<keyword evidence="10" id="KW-1185">Reference proteome</keyword>
<feature type="transmembrane region" description="Helical" evidence="7">
    <location>
        <begin position="756"/>
        <end position="775"/>
    </location>
</feature>
<dbReference type="InterPro" id="IPR027417">
    <property type="entry name" value="P-loop_NTPase"/>
</dbReference>
<sequence length="832" mass="93786">MDGADDFYKASSILAGASSIWTNTATEVFPKSSQREDDERALKWAALEKLPTFKRLRTGLLITSGGGAIEVDIKKLGFQECKGLLDRLLHDAEVENEDFLLKIRDRIDAVGIQLPTIEVRFEKLNIEAEALVGSRASPTFLNFFISICEGFLNFLHIFPRRKQKVAILKDASGIIKPSRMTLLLGPPRSGKTSLLLALTGKLDPNLNFSGRVTYNGHGMNEFVPQRTAAYVSQHDLHIGEMTVRETLNYAARFQGVGHRYEVFANLLRREKEAHIKPDPDLDVFMKAIATEGQESSVITDYILKILGLEMCADTMVGNEMLRGISGGQRKRVTTAFQKPAVIFKDSQSGQPGRTGEDIRELTKEVMELVELDPLRQALVGLPGVSGLSSEQRKLLTIAVELVANPSIILMDEPTSGLDARAAAIVMRTIRNTVNTGRTVACTIHQPSIDILEGFDELILLKRGGEEIYVGPLGHRSSHLIKHFEAIDGVPKIKDGYNPASWMLEVTSPGHEMSLGIDFSAIYRNSELYRRNKALIQELSKPAPDSKDLYFPTQYSQEFLTQCIACLWKQHWSYWRNPSYTAVRFLFTIGIALLFGSMFWDLGYKTKKRQDLFDAMGSMFAAVIFLGVQNASSVQPVVAVERIVFYRERAAGMYSTLAYAFAQILIEVPYIFAQAVVYGVIVYAMIGFEWTVEKFFWYLFFMFFTLLYYTYYGMMAVALTPNQAVAAIVSSGFYSLWNLFSGFIIPRPRLPVWWRWYAWLCPVAWTLYGLVASQFGDIQHKLESGEAVEDFLRNFFDFRRDFLGVVASVVVGFATVFALIFVLAIKLFNFQRR</sequence>
<accession>A0A9Q0GE56</accession>
<dbReference type="GO" id="GO:0140359">
    <property type="term" value="F:ABC-type transporter activity"/>
    <property type="evidence" value="ECO:0007669"/>
    <property type="project" value="InterPro"/>
</dbReference>
<comment type="caution">
    <text evidence="9">The sequence shown here is derived from an EMBL/GenBank/DDBJ whole genome shotgun (WGS) entry which is preliminary data.</text>
</comment>